<evidence type="ECO:0000256" key="2">
    <source>
        <dbReference type="SAM" id="MobiDB-lite"/>
    </source>
</evidence>
<feature type="region of interest" description="Disordered" evidence="2">
    <location>
        <begin position="138"/>
        <end position="195"/>
    </location>
</feature>
<dbReference type="AlphaFoldDB" id="A0A284QMD1"/>
<keyword evidence="1" id="KW-0175">Coiled coil</keyword>
<feature type="region of interest" description="Disordered" evidence="2">
    <location>
        <begin position="295"/>
        <end position="425"/>
    </location>
</feature>
<proteinExistence type="predicted"/>
<dbReference type="OMA" id="QMEPEND"/>
<name>A0A284QMD1_ARMOS</name>
<feature type="coiled-coil region" evidence="1">
    <location>
        <begin position="200"/>
        <end position="287"/>
    </location>
</feature>
<feature type="compositionally biased region" description="Polar residues" evidence="2">
    <location>
        <begin position="138"/>
        <end position="147"/>
    </location>
</feature>
<feature type="compositionally biased region" description="Low complexity" evidence="2">
    <location>
        <begin position="148"/>
        <end position="170"/>
    </location>
</feature>
<feature type="compositionally biased region" description="Polar residues" evidence="2">
    <location>
        <begin position="378"/>
        <end position="397"/>
    </location>
</feature>
<reference evidence="4" key="1">
    <citation type="journal article" date="2017" name="Nat. Ecol. Evol.">
        <title>Genome expansion and lineage-specific genetic innovations in the forest pathogenic fungi Armillaria.</title>
        <authorList>
            <person name="Sipos G."/>
            <person name="Prasanna A.N."/>
            <person name="Walter M.C."/>
            <person name="O'Connor E."/>
            <person name="Balint B."/>
            <person name="Krizsan K."/>
            <person name="Kiss B."/>
            <person name="Hess J."/>
            <person name="Varga T."/>
            <person name="Slot J."/>
            <person name="Riley R."/>
            <person name="Boka B."/>
            <person name="Rigling D."/>
            <person name="Barry K."/>
            <person name="Lee J."/>
            <person name="Mihaltcheva S."/>
            <person name="LaButti K."/>
            <person name="Lipzen A."/>
            <person name="Waldron R."/>
            <person name="Moloney N.M."/>
            <person name="Sperisen C."/>
            <person name="Kredics L."/>
            <person name="Vagvoelgyi C."/>
            <person name="Patrignani A."/>
            <person name="Fitzpatrick D."/>
            <person name="Nagy I."/>
            <person name="Doyle S."/>
            <person name="Anderson J.B."/>
            <person name="Grigoriev I.V."/>
            <person name="Gueldener U."/>
            <person name="Muensterkoetter M."/>
            <person name="Nagy L.G."/>
        </authorList>
    </citation>
    <scope>NUCLEOTIDE SEQUENCE [LARGE SCALE GENOMIC DNA]</scope>
    <source>
        <strain evidence="4">C18/9</strain>
    </source>
</reference>
<dbReference type="EMBL" id="FUEG01000001">
    <property type="protein sequence ID" value="SJK97608.1"/>
    <property type="molecule type" value="Genomic_DNA"/>
</dbReference>
<dbReference type="OrthoDB" id="3366922at2759"/>
<sequence>MSDDDGFFDDNFFCADETLAALDSAVAEYAARVPPPTTEKSDNVEDAESPPKKQRVDDVQQPRVSEARIVADDLPEISVSGVGMYGLPPGVFRDSDATWNAVRRSTGTASVVNGQIESGPSGSRRADTDITMTDVTNRNVQLPQNNASRPPHTSHPPSRVRQFGRVQVGRNGHLPPQPHQVQTFDSNTTSSNLAPQISTADAVEARVQDLLTKLKESEDERKKVQLALEEAKKARFSKEGEVTILRQTIEKTAKDYATQISRLKAEKEELDARQVQMQRDRKNEMERLRTEFMFKQQEAEASRRPSSVRSKRAVKDVNTQALPISSQMQRWNPNHSSQAGPSTPRRPKVARNPPQTPEKSQKLLDFRNAFLTSPPLQPRSNTSTRRGTDSSSQILMQSRTIRSPISSPSRRNRHDADSDVNMDDDLKTDVLDEAVPSSDDVFNDDGNTITIEDQVEEVFDLEPFDWKAELFRILLTHTTSSSHQPTLLSLTEAPVVTATRSNSQYSEVISSILAIVGTSKFHDYPTAAIALSPCLVSMASVLTTLKLTSHLIEMLDLLVLLIHSLPSFSSILLSQTDSNGDSRVMVLLSGIIRDHLQPSKDGAYPKLLAKETLALLEALCWNVTTTDIDKLGYICQNRDVFTVLLHNLQPNWVLSQVIRFLVRLMTYPQLCHYILAFPTSEAEQPVASETTKYPVLDRLCSFLIDINRQDDECLSMKTHILIFFALVSIADAKAFAVLTSSVVLVPSLVVCLHMLTTPLWEEDEKYTSSAELTLTIVRLMNHALYLLHNIVSSDSTAINLRQKLLRAPPRHFNGIMHMFTLTFGRLSYSPLPDWMPVPAQNELNIMSEMARDMVELVLDQPEDEAIWTALQDTDQDAGNVTNEDDIEEELMGR</sequence>
<evidence type="ECO:0000313" key="4">
    <source>
        <dbReference type="Proteomes" id="UP000219338"/>
    </source>
</evidence>
<organism evidence="3 4">
    <name type="scientific">Armillaria ostoyae</name>
    <name type="common">Armillaria root rot fungus</name>
    <dbReference type="NCBI Taxonomy" id="47428"/>
    <lineage>
        <taxon>Eukaryota</taxon>
        <taxon>Fungi</taxon>
        <taxon>Dikarya</taxon>
        <taxon>Basidiomycota</taxon>
        <taxon>Agaricomycotina</taxon>
        <taxon>Agaricomycetes</taxon>
        <taxon>Agaricomycetidae</taxon>
        <taxon>Agaricales</taxon>
        <taxon>Marasmiineae</taxon>
        <taxon>Physalacriaceae</taxon>
        <taxon>Armillaria</taxon>
    </lineage>
</organism>
<feature type="compositionally biased region" description="Low complexity" evidence="2">
    <location>
        <begin position="398"/>
        <end position="409"/>
    </location>
</feature>
<feature type="compositionally biased region" description="Basic and acidic residues" evidence="2">
    <location>
        <begin position="39"/>
        <end position="62"/>
    </location>
</feature>
<accession>A0A284QMD1</accession>
<gene>
    <name evidence="3" type="ORF">ARMOST_00861</name>
</gene>
<feature type="region of interest" description="Disordered" evidence="2">
    <location>
        <begin position="31"/>
        <end position="62"/>
    </location>
</feature>
<evidence type="ECO:0000313" key="3">
    <source>
        <dbReference type="EMBL" id="SJK97608.1"/>
    </source>
</evidence>
<dbReference type="Proteomes" id="UP000219338">
    <property type="component" value="Unassembled WGS sequence"/>
</dbReference>
<feature type="compositionally biased region" description="Polar residues" evidence="2">
    <location>
        <begin position="317"/>
        <end position="341"/>
    </location>
</feature>
<feature type="compositionally biased region" description="Polar residues" evidence="2">
    <location>
        <begin position="179"/>
        <end position="195"/>
    </location>
</feature>
<keyword evidence="4" id="KW-1185">Reference proteome</keyword>
<evidence type="ECO:0000256" key="1">
    <source>
        <dbReference type="SAM" id="Coils"/>
    </source>
</evidence>
<protein>
    <submittedName>
        <fullName evidence="3">Uncharacterized protein</fullName>
    </submittedName>
</protein>